<accession>A0A4U0SG77</accession>
<dbReference type="OrthoDB" id="3733361at2"/>
<dbReference type="AlphaFoldDB" id="A0A4U0SG77"/>
<name>A0A4U0SG77_9ACTN</name>
<comment type="caution">
    <text evidence="1">The sequence shown here is derived from an EMBL/GenBank/DDBJ whole genome shotgun (WGS) entry which is preliminary data.</text>
</comment>
<dbReference type="RefSeq" id="WP_136726554.1">
    <property type="nucleotide sequence ID" value="NZ_SUMC01000029.1"/>
</dbReference>
<evidence type="ECO:0008006" key="3">
    <source>
        <dbReference type="Google" id="ProtNLM"/>
    </source>
</evidence>
<proteinExistence type="predicted"/>
<keyword evidence="2" id="KW-1185">Reference proteome</keyword>
<evidence type="ECO:0000313" key="1">
    <source>
        <dbReference type="EMBL" id="TKA08600.1"/>
    </source>
</evidence>
<organism evidence="1 2">
    <name type="scientific">Actinacidiphila oryziradicis</name>
    <dbReference type="NCBI Taxonomy" id="2571141"/>
    <lineage>
        <taxon>Bacteria</taxon>
        <taxon>Bacillati</taxon>
        <taxon>Actinomycetota</taxon>
        <taxon>Actinomycetes</taxon>
        <taxon>Kitasatosporales</taxon>
        <taxon>Streptomycetaceae</taxon>
        <taxon>Actinacidiphila</taxon>
    </lineage>
</organism>
<protein>
    <recommendedName>
        <fullName evidence="3">PIN domain-containing protein</fullName>
    </recommendedName>
</protein>
<reference evidence="1 2" key="1">
    <citation type="submission" date="2019-04" db="EMBL/GenBank/DDBJ databases">
        <title>Streptomyces oryziradicis sp. nov., a novel actinomycete isolated from rhizosphere soil of rice (Oryza sativa L.).</title>
        <authorList>
            <person name="Li C."/>
        </authorList>
    </citation>
    <scope>NUCLEOTIDE SEQUENCE [LARGE SCALE GENOMIC DNA]</scope>
    <source>
        <strain evidence="1 2">NEAU-C40</strain>
    </source>
</reference>
<dbReference type="EMBL" id="SUMC01000029">
    <property type="protein sequence ID" value="TKA08600.1"/>
    <property type="molecule type" value="Genomic_DNA"/>
</dbReference>
<evidence type="ECO:0000313" key="2">
    <source>
        <dbReference type="Proteomes" id="UP000305778"/>
    </source>
</evidence>
<sequence length="182" mass="20594">MSAWWFPDNTVLCNFAAVHRLDVLEKALDSRGRWTEAVALEAHRSARYLPDLRRVAPGGWLGEPVEISRPADVRRVESIRRAVFGGDHSRPLQHLGEAQTCHIIEQWDEFHGSCWVTDDRDAFEYAVRRGITARQTMDIVRTAVTAGVLTAPSGYRLLHDMTAAGRHLHRLPSRPGDLLPQR</sequence>
<dbReference type="Proteomes" id="UP000305778">
    <property type="component" value="Unassembled WGS sequence"/>
</dbReference>
<gene>
    <name evidence="1" type="ORF">FCI23_27090</name>
</gene>